<dbReference type="Proteomes" id="UP000262712">
    <property type="component" value="Chromosome"/>
</dbReference>
<reference evidence="2 5" key="2">
    <citation type="submission" date="2018-08" db="EMBL/GenBank/DDBJ databases">
        <title>Complete genome of the Arcobacter molluscorum type strain LMG 25693.</title>
        <authorList>
            <person name="Miller W.G."/>
            <person name="Yee E."/>
            <person name="Bono J.L."/>
        </authorList>
    </citation>
    <scope>NUCLEOTIDE SEQUENCE [LARGE SCALE GENOMIC DNA]</scope>
    <source>
        <strain evidence="2 5">CECT 7696</strain>
    </source>
</reference>
<sequence>MKKEKKLSQKLRNWHRDLGYFVIGITIIYSLTGIMLTLRDLHIFEKEYVTIEKIDATKKIENEIKNKFKEKIETLKVIENSDKYIKYQASKKEGKKVLTYFKDTNEAKLITVDYPPYIKPFIQAHKSKSKDKWSYLALAYSTILLFLAISAIFMVKGKYGFKKRGIYLTLGGVLLVVVFLYI</sequence>
<evidence type="ECO:0000313" key="4">
    <source>
        <dbReference type="Proteomes" id="UP000221222"/>
    </source>
</evidence>
<keyword evidence="1" id="KW-1133">Transmembrane helix</keyword>
<dbReference type="EMBL" id="NXFY01000026">
    <property type="protein sequence ID" value="PHO17017.1"/>
    <property type="molecule type" value="Genomic_DNA"/>
</dbReference>
<dbReference type="EMBL" id="CP032098">
    <property type="protein sequence ID" value="AXX92789.1"/>
    <property type="molecule type" value="Genomic_DNA"/>
</dbReference>
<accession>A0A2G1DEU5</accession>
<name>A0A2G1DEU5_9BACT</name>
<reference evidence="3 4" key="1">
    <citation type="submission" date="2017-09" db="EMBL/GenBank/DDBJ databases">
        <title>Arcobacter canalis sp. nov., a new species isolated from a water canal contaminated with urban sewage.</title>
        <authorList>
            <person name="Perez-Cataluna A."/>
            <person name="Salas-Masso N."/>
            <person name="Figueras M.J."/>
        </authorList>
    </citation>
    <scope>NUCLEOTIDE SEQUENCE [LARGE SCALE GENOMIC DNA]</scope>
    <source>
        <strain evidence="3 4">F98-3</strain>
    </source>
</reference>
<keyword evidence="1" id="KW-0812">Transmembrane</keyword>
<dbReference type="KEGG" id="amol:AMOL_1825"/>
<feature type="transmembrane region" description="Helical" evidence="1">
    <location>
        <begin position="165"/>
        <end position="181"/>
    </location>
</feature>
<feature type="transmembrane region" description="Helical" evidence="1">
    <location>
        <begin position="133"/>
        <end position="153"/>
    </location>
</feature>
<evidence type="ECO:0000256" key="1">
    <source>
        <dbReference type="SAM" id="Phobius"/>
    </source>
</evidence>
<organism evidence="3 4">
    <name type="scientific">Malaciobacter molluscorum LMG 25693</name>
    <dbReference type="NCBI Taxonomy" id="870501"/>
    <lineage>
        <taxon>Bacteria</taxon>
        <taxon>Pseudomonadati</taxon>
        <taxon>Campylobacterota</taxon>
        <taxon>Epsilonproteobacteria</taxon>
        <taxon>Campylobacterales</taxon>
        <taxon>Arcobacteraceae</taxon>
        <taxon>Malaciobacter</taxon>
    </lineage>
</organism>
<dbReference type="RefSeq" id="WP_099343477.1">
    <property type="nucleotide sequence ID" value="NZ_CP032098.1"/>
</dbReference>
<dbReference type="Proteomes" id="UP000221222">
    <property type="component" value="Unassembled WGS sequence"/>
</dbReference>
<evidence type="ECO:0000313" key="3">
    <source>
        <dbReference type="EMBL" id="PHO17017.1"/>
    </source>
</evidence>
<evidence type="ECO:0000313" key="5">
    <source>
        <dbReference type="Proteomes" id="UP000262712"/>
    </source>
</evidence>
<evidence type="ECO:0000313" key="2">
    <source>
        <dbReference type="EMBL" id="AXX92789.1"/>
    </source>
</evidence>
<keyword evidence="1" id="KW-0472">Membrane</keyword>
<dbReference type="AlphaFoldDB" id="A0A2G1DEU5"/>
<gene>
    <name evidence="2" type="ORF">AMOL_1825</name>
    <name evidence="3" type="ORF">CPU12_12625</name>
</gene>
<protein>
    <submittedName>
        <fullName evidence="2">Membrane protein</fullName>
    </submittedName>
</protein>
<proteinExistence type="predicted"/>
<keyword evidence="4" id="KW-1185">Reference proteome</keyword>
<feature type="transmembrane region" description="Helical" evidence="1">
    <location>
        <begin position="20"/>
        <end position="38"/>
    </location>
</feature>